<dbReference type="Pfam" id="PF06429">
    <property type="entry name" value="Flg_bbr_C"/>
    <property type="match status" value="1"/>
</dbReference>
<dbReference type="PRINTS" id="PR01005">
    <property type="entry name" value="FLGHOOKAP1"/>
</dbReference>
<dbReference type="GO" id="GO:0009424">
    <property type="term" value="C:bacterial-type flagellum hook"/>
    <property type="evidence" value="ECO:0007669"/>
    <property type="project" value="InterPro"/>
</dbReference>
<keyword evidence="11" id="KW-0282">Flagellum</keyword>
<proteinExistence type="inferred from homology"/>
<dbReference type="GO" id="GO:0005576">
    <property type="term" value="C:extracellular region"/>
    <property type="evidence" value="ECO:0007669"/>
    <property type="project" value="UniProtKB-SubCell"/>
</dbReference>
<dbReference type="HOGENOM" id="CLU_012762_0_0_4"/>
<dbReference type="InterPro" id="IPR010930">
    <property type="entry name" value="Flg_bb/hook_C_dom"/>
</dbReference>
<keyword evidence="6" id="KW-0975">Bacterial flagellum</keyword>
<evidence type="ECO:0000259" key="8">
    <source>
        <dbReference type="Pfam" id="PF06429"/>
    </source>
</evidence>
<accession>A2SKC8</accession>
<dbReference type="InterPro" id="IPR049119">
    <property type="entry name" value="FlgK_D2-like"/>
</dbReference>
<dbReference type="NCBIfam" id="TIGR02492">
    <property type="entry name" value="flgK_ends"/>
    <property type="match status" value="1"/>
</dbReference>
<dbReference type="SUPFAM" id="SSF64518">
    <property type="entry name" value="Phase 1 flagellin"/>
    <property type="match status" value="1"/>
</dbReference>
<evidence type="ECO:0000259" key="10">
    <source>
        <dbReference type="Pfam" id="PF22638"/>
    </source>
</evidence>
<dbReference type="InterPro" id="IPR002371">
    <property type="entry name" value="FlgK"/>
</dbReference>
<dbReference type="EMBL" id="CP000555">
    <property type="protein sequence ID" value="ABM96017.1"/>
    <property type="molecule type" value="Genomic_DNA"/>
</dbReference>
<comment type="subcellular location">
    <subcellularLocation>
        <location evidence="1">Bacterial flagellum</location>
    </subcellularLocation>
    <subcellularLocation>
        <location evidence="2">Secreted</location>
    </subcellularLocation>
</comment>
<dbReference type="Pfam" id="PF00460">
    <property type="entry name" value="Flg_bb_rod"/>
    <property type="match status" value="1"/>
</dbReference>
<keyword evidence="12" id="KW-1185">Reference proteome</keyword>
<feature type="domain" description="Flagellar basal body rod protein N-terminal" evidence="7">
    <location>
        <begin position="8"/>
        <end position="34"/>
    </location>
</feature>
<dbReference type="Proteomes" id="UP000000366">
    <property type="component" value="Chromosome"/>
</dbReference>
<evidence type="ECO:0000256" key="2">
    <source>
        <dbReference type="ARBA" id="ARBA00004613"/>
    </source>
</evidence>
<evidence type="ECO:0000256" key="5">
    <source>
        <dbReference type="ARBA" id="ARBA00022525"/>
    </source>
</evidence>
<dbReference type="GO" id="GO:0044780">
    <property type="term" value="P:bacterial-type flagellum assembly"/>
    <property type="evidence" value="ECO:0007669"/>
    <property type="project" value="InterPro"/>
</dbReference>
<keyword evidence="5" id="KW-0964">Secreted</keyword>
<dbReference type="PANTHER" id="PTHR30033">
    <property type="entry name" value="FLAGELLAR HOOK-ASSOCIATED PROTEIN 1"/>
    <property type="match status" value="1"/>
</dbReference>
<evidence type="ECO:0000313" key="12">
    <source>
        <dbReference type="Proteomes" id="UP000000366"/>
    </source>
</evidence>
<dbReference type="InterPro" id="IPR001444">
    <property type="entry name" value="Flag_bb_rod_N"/>
</dbReference>
<evidence type="ECO:0000256" key="4">
    <source>
        <dbReference type="ARBA" id="ARBA00016244"/>
    </source>
</evidence>
<sequence>MAGLMSLGTRAMFANYATLQTIGNNIANANTPGYSRQQVELGTAGGQSTGAGFFGQGVSVQTVTRASDAFLTRDAAMSKSQAARDAARLEQLERLEKVFPTGESGLGYAAGDLLNAFVDVANRPQDASARQVVLARAEELASRFRAADSQLDALQSGVTEDVKNSVTVVNTLAKRVADINRQIAAAQGSGHAPNDLLDQRDQLISEIGSYVQVTTIEADDGSLGVFIGGGQRLVLGSNAQQLKVVPDAYDAAKVRLAISEAGGERLLPEDSLVAGKLPGLLAFQNQDLADARAMIGQLASAIAGAVNRQQSLGLDLGQPAGSGAPMFALGAPAALPASTNARDAGGNFLSSVSLTVADPKQLQASDYELRTDASTPGQYFLTRLSDGVTRTVADGDTVDGFTLAIGTPAPGATDRFLLQPVSQAAQGMARVLNNPNGIAASSPVVATVASGNTGTATVGSLTVTSTALDPTQTANISFTDDSGNYNWELRDAGNAVVSSGTGTWTAGSTIALNGFELTLAGVPRSGDAVQVAPTTFPAANNGNALSLLALRDAGIVGEQLLAGGVVSAGESITSAYASAMADIGVRVQSARSSSNISTAVATNAEAARAGVSGVNLDEEAARLIQFQQAYQAAAKVLQVAQSVFDTLLSVAAR</sequence>
<dbReference type="Pfam" id="PF22638">
    <property type="entry name" value="FlgK_D1"/>
    <property type="match status" value="1"/>
</dbReference>
<dbReference type="InterPro" id="IPR053927">
    <property type="entry name" value="FlgK_helical"/>
</dbReference>
<keyword evidence="11" id="KW-0969">Cilium</keyword>
<gene>
    <name evidence="11" type="primary">flgK</name>
    <name evidence="11" type="ordered locus">Mpe_A3064</name>
</gene>
<organism evidence="11 12">
    <name type="scientific">Methylibium petroleiphilum (strain ATCC BAA-1232 / LMG 22953 / PM1)</name>
    <dbReference type="NCBI Taxonomy" id="420662"/>
    <lineage>
        <taxon>Bacteria</taxon>
        <taxon>Pseudomonadati</taxon>
        <taxon>Pseudomonadota</taxon>
        <taxon>Betaproteobacteria</taxon>
        <taxon>Burkholderiales</taxon>
        <taxon>Sphaerotilaceae</taxon>
        <taxon>Methylibium</taxon>
    </lineage>
</organism>
<dbReference type="PROSITE" id="PS00588">
    <property type="entry name" value="FLAGELLA_BB_ROD"/>
    <property type="match status" value="1"/>
</dbReference>
<evidence type="ECO:0000256" key="1">
    <source>
        <dbReference type="ARBA" id="ARBA00004365"/>
    </source>
</evidence>
<dbReference type="eggNOG" id="COG1256">
    <property type="taxonomic scope" value="Bacteria"/>
</dbReference>
<evidence type="ECO:0000259" key="7">
    <source>
        <dbReference type="Pfam" id="PF00460"/>
    </source>
</evidence>
<evidence type="ECO:0000313" key="11">
    <source>
        <dbReference type="EMBL" id="ABM96017.1"/>
    </source>
</evidence>
<dbReference type="GO" id="GO:0005198">
    <property type="term" value="F:structural molecule activity"/>
    <property type="evidence" value="ECO:0007669"/>
    <property type="project" value="InterPro"/>
</dbReference>
<dbReference type="Pfam" id="PF21158">
    <property type="entry name" value="flgK_1st_1"/>
    <property type="match status" value="1"/>
</dbReference>
<dbReference type="STRING" id="420662.Mpe_A3064"/>
<dbReference type="RefSeq" id="WP_011830640.1">
    <property type="nucleotide sequence ID" value="NC_008825.1"/>
</dbReference>
<dbReference type="PANTHER" id="PTHR30033:SF1">
    <property type="entry name" value="FLAGELLAR HOOK-ASSOCIATED PROTEIN 1"/>
    <property type="match status" value="1"/>
</dbReference>
<dbReference type="InterPro" id="IPR019776">
    <property type="entry name" value="Flagellar_basal_body_rod_CS"/>
</dbReference>
<comment type="similarity">
    <text evidence="3">Belongs to the flagella basal body rod proteins family.</text>
</comment>
<feature type="domain" description="Flagellar hook-associated protein FlgK helical" evidence="10">
    <location>
        <begin position="92"/>
        <end position="327"/>
    </location>
</feature>
<evidence type="ECO:0000259" key="9">
    <source>
        <dbReference type="Pfam" id="PF21158"/>
    </source>
</evidence>
<dbReference type="KEGG" id="mpt:Mpe_A3064"/>
<keyword evidence="11" id="KW-0966">Cell projection</keyword>
<protein>
    <recommendedName>
        <fullName evidence="4">Flagellar hook-associated protein 1</fullName>
    </recommendedName>
</protein>
<name>A2SKC8_METPP</name>
<evidence type="ECO:0000256" key="6">
    <source>
        <dbReference type="ARBA" id="ARBA00023143"/>
    </source>
</evidence>
<feature type="domain" description="Flagellar basal-body/hook protein C-terminal" evidence="8">
    <location>
        <begin position="612"/>
        <end position="649"/>
    </location>
</feature>
<reference evidence="11 12" key="1">
    <citation type="journal article" date="2007" name="J. Bacteriol.">
        <title>Whole-genome analysis of the methyl tert-butyl ether-degrading beta-proteobacterium Methylibium petroleiphilum PM1.</title>
        <authorList>
            <person name="Kane S.R."/>
            <person name="Chakicherla A.Y."/>
            <person name="Chain P.S.G."/>
            <person name="Schmidt R."/>
            <person name="Shin M.W."/>
            <person name="Legler T.C."/>
            <person name="Scow K.M."/>
            <person name="Larimer F.W."/>
            <person name="Lucas S.M."/>
            <person name="Richardson P.M."/>
            <person name="Hristova K.R."/>
        </authorList>
    </citation>
    <scope>NUCLEOTIDE SEQUENCE [LARGE SCALE GENOMIC DNA]</scope>
    <source>
        <strain evidence="12">ATCC BAA-1232 / LMG 22953 / PM1</strain>
    </source>
</reference>
<evidence type="ECO:0000256" key="3">
    <source>
        <dbReference type="ARBA" id="ARBA00009677"/>
    </source>
</evidence>
<dbReference type="AlphaFoldDB" id="A2SKC8"/>
<feature type="domain" description="Flagellar hook-associated protein 1 D2-like" evidence="9">
    <location>
        <begin position="350"/>
        <end position="420"/>
    </location>
</feature>